<name>A0A1J8QJ73_9AGAM</name>
<protein>
    <submittedName>
        <fullName evidence="1">Uncharacterized protein</fullName>
    </submittedName>
</protein>
<dbReference type="Proteomes" id="UP000183567">
    <property type="component" value="Unassembled WGS sequence"/>
</dbReference>
<accession>A0A1J8QJ73</accession>
<sequence length="147" mass="16104">MWLHHPSRGSGIPRAAPASLAWLQHPSRGSGIPRAAPASLTWLQHTSRGSSRVPCCSSPAADIKHTMDLYFSLSFSSCTFIPLHGAQHVSSGLGHHFVSPKKPRDKNKTQKIVELPGVTAKRRRLLTQMEQLMNPESKKTTNGAHVE</sequence>
<reference evidence="1 2" key="1">
    <citation type="submission" date="2016-03" db="EMBL/GenBank/DDBJ databases">
        <title>Comparative genomics of the ectomycorrhizal sister species Rhizopogon vinicolor and Rhizopogon vesiculosus (Basidiomycota: Boletales) reveals a divergence of the mating type B locus.</title>
        <authorList>
            <person name="Mujic A.B."/>
            <person name="Kuo A."/>
            <person name="Tritt A."/>
            <person name="Lipzen A."/>
            <person name="Chen C."/>
            <person name="Johnson J."/>
            <person name="Sharma A."/>
            <person name="Barry K."/>
            <person name="Grigoriev I.V."/>
            <person name="Spatafora J.W."/>
        </authorList>
    </citation>
    <scope>NUCLEOTIDE SEQUENCE [LARGE SCALE GENOMIC DNA]</scope>
    <source>
        <strain evidence="1 2">AM-OR11-056</strain>
    </source>
</reference>
<organism evidence="1 2">
    <name type="scientific">Rhizopogon vesiculosus</name>
    <dbReference type="NCBI Taxonomy" id="180088"/>
    <lineage>
        <taxon>Eukaryota</taxon>
        <taxon>Fungi</taxon>
        <taxon>Dikarya</taxon>
        <taxon>Basidiomycota</taxon>
        <taxon>Agaricomycotina</taxon>
        <taxon>Agaricomycetes</taxon>
        <taxon>Agaricomycetidae</taxon>
        <taxon>Boletales</taxon>
        <taxon>Suillineae</taxon>
        <taxon>Rhizopogonaceae</taxon>
        <taxon>Rhizopogon</taxon>
    </lineage>
</organism>
<gene>
    <name evidence="1" type="ORF">AZE42_13843</name>
</gene>
<dbReference type="OrthoDB" id="2691580at2759"/>
<feature type="non-terminal residue" evidence="1">
    <location>
        <position position="147"/>
    </location>
</feature>
<evidence type="ECO:0000313" key="2">
    <source>
        <dbReference type="Proteomes" id="UP000183567"/>
    </source>
</evidence>
<comment type="caution">
    <text evidence="1">The sequence shown here is derived from an EMBL/GenBank/DDBJ whole genome shotgun (WGS) entry which is preliminary data.</text>
</comment>
<proteinExistence type="predicted"/>
<dbReference type="EMBL" id="LVVM01000322">
    <property type="protein sequence ID" value="OJA20981.1"/>
    <property type="molecule type" value="Genomic_DNA"/>
</dbReference>
<keyword evidence="2" id="KW-1185">Reference proteome</keyword>
<dbReference type="AlphaFoldDB" id="A0A1J8QJ73"/>
<evidence type="ECO:0000313" key="1">
    <source>
        <dbReference type="EMBL" id="OJA20981.1"/>
    </source>
</evidence>